<proteinExistence type="predicted"/>
<feature type="region of interest" description="Disordered" evidence="1">
    <location>
        <begin position="1"/>
        <end position="25"/>
    </location>
</feature>
<evidence type="ECO:0000313" key="2">
    <source>
        <dbReference type="EMBL" id="GFO09108.1"/>
    </source>
</evidence>
<evidence type="ECO:0000256" key="1">
    <source>
        <dbReference type="SAM" id="MobiDB-lite"/>
    </source>
</evidence>
<evidence type="ECO:0000313" key="3">
    <source>
        <dbReference type="Proteomes" id="UP000735302"/>
    </source>
</evidence>
<gene>
    <name evidence="2" type="ORF">PoB_003561300</name>
</gene>
<comment type="caution">
    <text evidence="2">The sequence shown here is derived from an EMBL/GenBank/DDBJ whole genome shotgun (WGS) entry which is preliminary data.</text>
</comment>
<reference evidence="2 3" key="1">
    <citation type="journal article" date="2021" name="Elife">
        <title>Chloroplast acquisition without the gene transfer in kleptoplastic sea slugs, Plakobranchus ocellatus.</title>
        <authorList>
            <person name="Maeda T."/>
            <person name="Takahashi S."/>
            <person name="Yoshida T."/>
            <person name="Shimamura S."/>
            <person name="Takaki Y."/>
            <person name="Nagai Y."/>
            <person name="Toyoda A."/>
            <person name="Suzuki Y."/>
            <person name="Arimoto A."/>
            <person name="Ishii H."/>
            <person name="Satoh N."/>
            <person name="Nishiyama T."/>
            <person name="Hasebe M."/>
            <person name="Maruyama T."/>
            <person name="Minagawa J."/>
            <person name="Obokata J."/>
            <person name="Shigenobu S."/>
        </authorList>
    </citation>
    <scope>NUCLEOTIDE SEQUENCE [LARGE SCALE GENOMIC DNA]</scope>
</reference>
<name>A0AAV4AQL5_9GAST</name>
<feature type="region of interest" description="Disordered" evidence="1">
    <location>
        <begin position="106"/>
        <end position="125"/>
    </location>
</feature>
<keyword evidence="3" id="KW-1185">Reference proteome</keyword>
<protein>
    <submittedName>
        <fullName evidence="2">Uncharacterized protein</fullName>
    </submittedName>
</protein>
<dbReference type="AlphaFoldDB" id="A0AAV4AQL5"/>
<accession>A0AAV4AQL5</accession>
<sequence>MLSGRPRQARASEEGSNSRQNDPCRYQACDRKNMDNLSQGKTVRARAQDFVGQEEPTLAKEFSCLDENLVVTGSDSVCPMAEENPQQKSILREKGIDAVFNKPLTAMDSSAKPKKNKNGLEPGYPADIALSALYSK</sequence>
<dbReference type="EMBL" id="BLXT01004061">
    <property type="protein sequence ID" value="GFO09108.1"/>
    <property type="molecule type" value="Genomic_DNA"/>
</dbReference>
<dbReference type="Proteomes" id="UP000735302">
    <property type="component" value="Unassembled WGS sequence"/>
</dbReference>
<organism evidence="2 3">
    <name type="scientific">Plakobranchus ocellatus</name>
    <dbReference type="NCBI Taxonomy" id="259542"/>
    <lineage>
        <taxon>Eukaryota</taxon>
        <taxon>Metazoa</taxon>
        <taxon>Spiralia</taxon>
        <taxon>Lophotrochozoa</taxon>
        <taxon>Mollusca</taxon>
        <taxon>Gastropoda</taxon>
        <taxon>Heterobranchia</taxon>
        <taxon>Euthyneura</taxon>
        <taxon>Panpulmonata</taxon>
        <taxon>Sacoglossa</taxon>
        <taxon>Placobranchoidea</taxon>
        <taxon>Plakobranchidae</taxon>
        <taxon>Plakobranchus</taxon>
    </lineage>
</organism>